<dbReference type="EMBL" id="KL363252">
    <property type="protein sequence ID" value="KFD50555.1"/>
    <property type="molecule type" value="Genomic_DNA"/>
</dbReference>
<gene>
    <name evidence="1" type="ORF">M513_08623</name>
</gene>
<proteinExistence type="predicted"/>
<evidence type="ECO:0000313" key="2">
    <source>
        <dbReference type="Proteomes" id="UP000030764"/>
    </source>
</evidence>
<name>A0A085M009_9BILA</name>
<accession>A0A085M009</accession>
<evidence type="ECO:0000313" key="1">
    <source>
        <dbReference type="EMBL" id="KFD50555.1"/>
    </source>
</evidence>
<keyword evidence="2" id="KW-1185">Reference proteome</keyword>
<reference evidence="1 2" key="1">
    <citation type="journal article" date="2014" name="Nat. Genet.">
        <title>Genome and transcriptome of the porcine whipworm Trichuris suis.</title>
        <authorList>
            <person name="Jex A.R."/>
            <person name="Nejsum P."/>
            <person name="Schwarz E.M."/>
            <person name="Hu L."/>
            <person name="Young N.D."/>
            <person name="Hall R.S."/>
            <person name="Korhonen P.K."/>
            <person name="Liao S."/>
            <person name="Thamsborg S."/>
            <person name="Xia J."/>
            <person name="Xu P."/>
            <person name="Wang S."/>
            <person name="Scheerlinck J.P."/>
            <person name="Hofmann A."/>
            <person name="Sternberg P.W."/>
            <person name="Wang J."/>
            <person name="Gasser R.B."/>
        </authorList>
    </citation>
    <scope>NUCLEOTIDE SEQUENCE [LARGE SCALE GENOMIC DNA]</scope>
    <source>
        <strain evidence="1">DCEP-RM93M</strain>
    </source>
</reference>
<sequence>MERLLKPDKLDVDLNSPSAALERRHWRATFENFLAALPPNAVDAKALLINHVSPRIFSTLAGSSSYEDAMQTLKEMFEKPVNEVHARHRLATRKQLGGEPLEDFLRALKALSAECSFKAVCVAVPRGTRAWCFCVRTAVTNYSTATSGEQGL</sequence>
<protein>
    <recommendedName>
        <fullName evidence="3">Retrotransposon gag domain-containing protein</fullName>
    </recommendedName>
</protein>
<dbReference type="AlphaFoldDB" id="A0A085M009"/>
<dbReference type="Proteomes" id="UP000030764">
    <property type="component" value="Unassembled WGS sequence"/>
</dbReference>
<evidence type="ECO:0008006" key="3">
    <source>
        <dbReference type="Google" id="ProtNLM"/>
    </source>
</evidence>
<organism evidence="1 2">
    <name type="scientific">Trichuris suis</name>
    <name type="common">pig whipworm</name>
    <dbReference type="NCBI Taxonomy" id="68888"/>
    <lineage>
        <taxon>Eukaryota</taxon>
        <taxon>Metazoa</taxon>
        <taxon>Ecdysozoa</taxon>
        <taxon>Nematoda</taxon>
        <taxon>Enoplea</taxon>
        <taxon>Dorylaimia</taxon>
        <taxon>Trichinellida</taxon>
        <taxon>Trichuridae</taxon>
        <taxon>Trichuris</taxon>
    </lineage>
</organism>